<keyword evidence="1" id="KW-0472">Membrane</keyword>
<dbReference type="InterPro" id="IPR012373">
    <property type="entry name" value="Ferrdict_sens_TM"/>
</dbReference>
<organism evidence="4 5">
    <name type="scientific">Gelidibacter maritimus</name>
    <dbReference type="NCBI Taxonomy" id="2761487"/>
    <lineage>
        <taxon>Bacteria</taxon>
        <taxon>Pseudomonadati</taxon>
        <taxon>Bacteroidota</taxon>
        <taxon>Flavobacteriia</taxon>
        <taxon>Flavobacteriales</taxon>
        <taxon>Flavobacteriaceae</taxon>
        <taxon>Gelidibacter</taxon>
    </lineage>
</organism>
<evidence type="ECO:0000313" key="5">
    <source>
        <dbReference type="Proteomes" id="UP000541857"/>
    </source>
</evidence>
<dbReference type="PIRSF" id="PIRSF018266">
    <property type="entry name" value="FecR"/>
    <property type="match status" value="1"/>
</dbReference>
<feature type="domain" description="FecR protein" evidence="2">
    <location>
        <begin position="176"/>
        <end position="270"/>
    </location>
</feature>
<dbReference type="Gene3D" id="3.55.50.30">
    <property type="match status" value="1"/>
</dbReference>
<dbReference type="GO" id="GO:0016989">
    <property type="term" value="F:sigma factor antagonist activity"/>
    <property type="evidence" value="ECO:0007669"/>
    <property type="project" value="TreeGrafter"/>
</dbReference>
<dbReference type="InterPro" id="IPR006860">
    <property type="entry name" value="FecR"/>
</dbReference>
<evidence type="ECO:0000313" key="4">
    <source>
        <dbReference type="EMBL" id="MBA6152902.1"/>
    </source>
</evidence>
<gene>
    <name evidence="4" type="ORF">H3Z82_09220</name>
</gene>
<feature type="transmembrane region" description="Helical" evidence="1">
    <location>
        <begin position="78"/>
        <end position="96"/>
    </location>
</feature>
<dbReference type="PANTHER" id="PTHR30273:SF2">
    <property type="entry name" value="PROTEIN FECR"/>
    <property type="match status" value="1"/>
</dbReference>
<dbReference type="Gene3D" id="2.60.120.1440">
    <property type="match status" value="1"/>
</dbReference>
<feature type="domain" description="Protein FecR C-terminal" evidence="3">
    <location>
        <begin position="315"/>
        <end position="384"/>
    </location>
</feature>
<evidence type="ECO:0000256" key="1">
    <source>
        <dbReference type="SAM" id="Phobius"/>
    </source>
</evidence>
<dbReference type="InterPro" id="IPR032508">
    <property type="entry name" value="FecR_C"/>
</dbReference>
<name>A0A7W2M558_9FLAO</name>
<keyword evidence="1" id="KW-1133">Transmembrane helix</keyword>
<dbReference type="EMBL" id="JACGLT010000006">
    <property type="protein sequence ID" value="MBA6152902.1"/>
    <property type="molecule type" value="Genomic_DNA"/>
</dbReference>
<evidence type="ECO:0000259" key="3">
    <source>
        <dbReference type="Pfam" id="PF16344"/>
    </source>
</evidence>
<accession>A0A7W2M558</accession>
<evidence type="ECO:0000259" key="2">
    <source>
        <dbReference type="Pfam" id="PF04773"/>
    </source>
</evidence>
<dbReference type="Proteomes" id="UP000541857">
    <property type="component" value="Unassembled WGS sequence"/>
</dbReference>
<dbReference type="RefSeq" id="WP_182205212.1">
    <property type="nucleotide sequence ID" value="NZ_JACGLT010000006.1"/>
</dbReference>
<dbReference type="PANTHER" id="PTHR30273">
    <property type="entry name" value="PERIPLASMIC SIGNAL SENSOR AND SIGMA FACTOR ACTIVATOR FECR-RELATED"/>
    <property type="match status" value="1"/>
</dbReference>
<dbReference type="Pfam" id="PF04773">
    <property type="entry name" value="FecR"/>
    <property type="match status" value="1"/>
</dbReference>
<dbReference type="Pfam" id="PF16344">
    <property type="entry name" value="FecR_C"/>
    <property type="match status" value="1"/>
</dbReference>
<protein>
    <submittedName>
        <fullName evidence="4">DUF4974 domain-containing protein</fullName>
    </submittedName>
</protein>
<dbReference type="AlphaFoldDB" id="A0A7W2M558"/>
<comment type="caution">
    <text evidence="4">The sequence shown here is derived from an EMBL/GenBank/DDBJ whole genome shotgun (WGS) entry which is preliminary data.</text>
</comment>
<keyword evidence="1" id="KW-0812">Transmembrane</keyword>
<keyword evidence="5" id="KW-1185">Reference proteome</keyword>
<sequence length="385" mass="43788">MNLKQAKELFDKYINNQCSPEELELLETFLDSYQDGYTVRSDNNLQDVKKSQDKIWKDILTQIEDKTSNRNTYPFKSYLAYAIAASVLVFLAIGFFNQFDKVEIETQSKIVSEEAIKIGTDKAILTLEDGTVIALEKGKNYDDDNVRSDGESVIYEGDEQENVESKITYNYLTIPRGGQFFVKLSDGTQVWLNSETQLKYPVSFIKGQPRNVELVYGEAYFDVSPSKLHNGSTFSVASKGQHVEVLGTEFNVKAYRDEDLTYTTLVEGMVMVAAENQEGLKLKPGQQAVLNEMDSTLVVSSVDVYGETSWINGMFSFKNLALKDIMTVLSRWYDVEVTFKDRETKNIKFNGVLSKHQDLEKILTTIQNTGFINQFKIENMKVTIE</sequence>
<reference evidence="4 5" key="1">
    <citation type="submission" date="2020-07" db="EMBL/GenBank/DDBJ databases">
        <title>Bacterium isolated from marine sediment.</title>
        <authorList>
            <person name="Shang D."/>
        </authorList>
    </citation>
    <scope>NUCLEOTIDE SEQUENCE [LARGE SCALE GENOMIC DNA]</scope>
    <source>
        <strain evidence="4 5">F6074</strain>
    </source>
</reference>
<proteinExistence type="predicted"/>